<dbReference type="Proteomes" id="UP001437256">
    <property type="component" value="Unassembled WGS sequence"/>
</dbReference>
<protein>
    <submittedName>
        <fullName evidence="2">Uncharacterized protein</fullName>
    </submittedName>
</protein>
<evidence type="ECO:0000313" key="3">
    <source>
        <dbReference type="Proteomes" id="UP001437256"/>
    </source>
</evidence>
<proteinExistence type="predicted"/>
<reference evidence="2 3" key="1">
    <citation type="submission" date="2024-05" db="EMBL/GenBank/DDBJ databases">
        <title>A draft genome resource for the thread blight pathogen Marasmius tenuissimus strain MS-2.</title>
        <authorList>
            <person name="Yulfo-Soto G.E."/>
            <person name="Baruah I.K."/>
            <person name="Amoako-Attah I."/>
            <person name="Bukari Y."/>
            <person name="Meinhardt L.W."/>
            <person name="Bailey B.A."/>
            <person name="Cohen S.P."/>
        </authorList>
    </citation>
    <scope>NUCLEOTIDE SEQUENCE [LARGE SCALE GENOMIC DNA]</scope>
    <source>
        <strain evidence="2 3">MS-2</strain>
    </source>
</reference>
<gene>
    <name evidence="2" type="ORF">AAF712_002570</name>
</gene>
<feature type="compositionally biased region" description="Acidic residues" evidence="1">
    <location>
        <begin position="424"/>
        <end position="445"/>
    </location>
</feature>
<name>A0ABR3AAJ4_9AGAR</name>
<feature type="compositionally biased region" description="Basic and acidic residues" evidence="1">
    <location>
        <begin position="515"/>
        <end position="524"/>
    </location>
</feature>
<feature type="region of interest" description="Disordered" evidence="1">
    <location>
        <begin position="266"/>
        <end position="325"/>
    </location>
</feature>
<feature type="compositionally biased region" description="Basic and acidic residues" evidence="1">
    <location>
        <begin position="360"/>
        <end position="374"/>
    </location>
</feature>
<feature type="compositionally biased region" description="Low complexity" evidence="1">
    <location>
        <begin position="140"/>
        <end position="152"/>
    </location>
</feature>
<feature type="compositionally biased region" description="Polar residues" evidence="1">
    <location>
        <begin position="266"/>
        <end position="277"/>
    </location>
</feature>
<feature type="compositionally biased region" description="Polar residues" evidence="1">
    <location>
        <begin position="695"/>
        <end position="706"/>
    </location>
</feature>
<dbReference type="EMBL" id="JBBXMP010000007">
    <property type="protein sequence ID" value="KAL0070379.1"/>
    <property type="molecule type" value="Genomic_DNA"/>
</dbReference>
<sequence length="706" mass="75725">MGILMTPSIILTSDANHTSPSLLSIESNNPDREAGSCSVLDPPLYSKFEKDLLEQDNLLDQPIHSSPLAASLPLMLSPILTGNTTDSEPIALPTLPEPSEPQSASGLPFNTPTTLPEHLISNTLPELFGPPRQPSTPIASSPTSLPEPTTPPSCSITHSAVTFTVSSQQREDLIHSPLVARGISIIPPSSEFSLLPTIPTHRSPAGLNMTNENDVILDGEMALSSQHPDLLLAEENIAHVREARRWGGTLQVVYIHDSDSEVEQVGSTCNRVNPRSGTQRDDSYDSDEEMALASTPWVTLDDGGNDGGRGGAAVDTRNASFSTNEDRAVRKTNIINHSDVEGDRTMASASWVTLDTDASDSNRGDSEVETKDHSTSATTETDNVETSLEDGSGRGLQGNGAPASEGVFVSQGRYLEREQGDNAESSDDEESSDSEGSSDIEESGDDEKRCDDDKSSDHEESELDFPRMEGVYGEVRIGGVSDAGNDEVQHSRNVNVGSSGYDDSPIDKAHHHSRARVDVDHEMDSYADSEGMDNNSQYAEMEVDVGANPSRPDIDTSRRTCNEPAQDDSLAEMEADQELGPTKANVGTSTLPLYADDSDDVAKPLPSSSRKSKNGPNHPAPTRSSDKPPPKPPHHPQKPSQAPQTKINENPGPSPSREDKSQPGPATASLGEERDDMQLLQHLLEMVGQVENHSKASNTYSPLTSS</sequence>
<feature type="compositionally biased region" description="Polar residues" evidence="1">
    <location>
        <begin position="375"/>
        <end position="386"/>
    </location>
</feature>
<feature type="region of interest" description="Disordered" evidence="1">
    <location>
        <begin position="355"/>
        <end position="406"/>
    </location>
</feature>
<feature type="region of interest" description="Disordered" evidence="1">
    <location>
        <begin position="418"/>
        <end position="706"/>
    </location>
</feature>
<keyword evidence="3" id="KW-1185">Reference proteome</keyword>
<evidence type="ECO:0000313" key="2">
    <source>
        <dbReference type="EMBL" id="KAL0070379.1"/>
    </source>
</evidence>
<comment type="caution">
    <text evidence="2">The sequence shown here is derived from an EMBL/GenBank/DDBJ whole genome shotgun (WGS) entry which is preliminary data.</text>
</comment>
<organism evidence="2 3">
    <name type="scientific">Marasmius tenuissimus</name>
    <dbReference type="NCBI Taxonomy" id="585030"/>
    <lineage>
        <taxon>Eukaryota</taxon>
        <taxon>Fungi</taxon>
        <taxon>Dikarya</taxon>
        <taxon>Basidiomycota</taxon>
        <taxon>Agaricomycotina</taxon>
        <taxon>Agaricomycetes</taxon>
        <taxon>Agaricomycetidae</taxon>
        <taxon>Agaricales</taxon>
        <taxon>Marasmiineae</taxon>
        <taxon>Marasmiaceae</taxon>
        <taxon>Marasmius</taxon>
    </lineage>
</organism>
<feature type="compositionally biased region" description="Basic and acidic residues" evidence="1">
    <location>
        <begin position="552"/>
        <end position="561"/>
    </location>
</feature>
<feature type="compositionally biased region" description="Acidic residues" evidence="1">
    <location>
        <begin position="565"/>
        <end position="577"/>
    </location>
</feature>
<feature type="region of interest" description="Disordered" evidence="1">
    <location>
        <begin position="128"/>
        <end position="152"/>
    </location>
</feature>
<feature type="compositionally biased region" description="Basic and acidic residues" evidence="1">
    <location>
        <begin position="446"/>
        <end position="458"/>
    </location>
</feature>
<evidence type="ECO:0000256" key="1">
    <source>
        <dbReference type="SAM" id="MobiDB-lite"/>
    </source>
</evidence>
<accession>A0ABR3AAJ4</accession>